<feature type="compositionally biased region" description="Polar residues" evidence="2">
    <location>
        <begin position="235"/>
        <end position="244"/>
    </location>
</feature>
<dbReference type="PANTHER" id="PTHR14096">
    <property type="entry name" value="APOLIPOPROTEIN L"/>
    <property type="match status" value="1"/>
</dbReference>
<feature type="region of interest" description="Disordered" evidence="2">
    <location>
        <begin position="1"/>
        <end position="277"/>
    </location>
</feature>
<dbReference type="Ensembl" id="ENSMALT00000011543.1">
    <property type="protein sequence ID" value="ENSMALP00000011301.1"/>
    <property type="gene ID" value="ENSMALG00000008029.1"/>
</dbReference>
<dbReference type="GeneID" id="109972410"/>
<name>A0A3Q3QF36_MONAL</name>
<reference evidence="4" key="2">
    <citation type="submission" date="2025-09" db="UniProtKB">
        <authorList>
            <consortium name="Ensembl"/>
        </authorList>
    </citation>
    <scope>IDENTIFICATION</scope>
</reference>
<dbReference type="GO" id="GO:0005576">
    <property type="term" value="C:extracellular region"/>
    <property type="evidence" value="ECO:0007669"/>
    <property type="project" value="InterPro"/>
</dbReference>
<keyword evidence="3" id="KW-0472">Membrane</keyword>
<feature type="compositionally biased region" description="Polar residues" evidence="2">
    <location>
        <begin position="1"/>
        <end position="20"/>
    </location>
</feature>
<evidence type="ECO:0000256" key="3">
    <source>
        <dbReference type="SAM" id="Phobius"/>
    </source>
</evidence>
<evidence type="ECO:0000313" key="5">
    <source>
        <dbReference type="Proteomes" id="UP000261600"/>
    </source>
</evidence>
<feature type="region of interest" description="Disordered" evidence="2">
    <location>
        <begin position="328"/>
        <end position="351"/>
    </location>
</feature>
<protein>
    <submittedName>
        <fullName evidence="4">Uncharacterized protein</fullName>
    </submittedName>
</protein>
<dbReference type="RefSeq" id="XP_020476893.1">
    <property type="nucleotide sequence ID" value="XM_020621237.1"/>
</dbReference>
<keyword evidence="5" id="KW-1185">Reference proteome</keyword>
<dbReference type="Pfam" id="PF05461">
    <property type="entry name" value="ApoL"/>
    <property type="match status" value="1"/>
</dbReference>
<keyword evidence="3" id="KW-1133">Transmembrane helix</keyword>
<comment type="similarity">
    <text evidence="1">Belongs to the apolipoprotein L family.</text>
</comment>
<accession>A0A3Q3QF36</accession>
<feature type="transmembrane region" description="Helical" evidence="3">
    <location>
        <begin position="466"/>
        <end position="487"/>
    </location>
</feature>
<evidence type="ECO:0000313" key="4">
    <source>
        <dbReference type="Ensembl" id="ENSMALP00000011301.1"/>
    </source>
</evidence>
<dbReference type="Proteomes" id="UP000261600">
    <property type="component" value="Unplaced"/>
</dbReference>
<keyword evidence="3" id="KW-0812">Transmembrane</keyword>
<evidence type="ECO:0000256" key="2">
    <source>
        <dbReference type="SAM" id="MobiDB-lite"/>
    </source>
</evidence>
<feature type="compositionally biased region" description="Polar residues" evidence="2">
    <location>
        <begin position="100"/>
        <end position="125"/>
    </location>
</feature>
<feature type="transmembrane region" description="Helical" evidence="3">
    <location>
        <begin position="438"/>
        <end position="460"/>
    </location>
</feature>
<dbReference type="InterPro" id="IPR008405">
    <property type="entry name" value="ApoL"/>
</dbReference>
<evidence type="ECO:0000256" key="1">
    <source>
        <dbReference type="ARBA" id="ARBA00010090"/>
    </source>
</evidence>
<feature type="compositionally biased region" description="Basic and acidic residues" evidence="2">
    <location>
        <begin position="268"/>
        <end position="277"/>
    </location>
</feature>
<organism evidence="4 5">
    <name type="scientific">Monopterus albus</name>
    <name type="common">Swamp eel</name>
    <dbReference type="NCBI Taxonomy" id="43700"/>
    <lineage>
        <taxon>Eukaryota</taxon>
        <taxon>Metazoa</taxon>
        <taxon>Chordata</taxon>
        <taxon>Craniata</taxon>
        <taxon>Vertebrata</taxon>
        <taxon>Euteleostomi</taxon>
        <taxon>Actinopterygii</taxon>
        <taxon>Neopterygii</taxon>
        <taxon>Teleostei</taxon>
        <taxon>Neoteleostei</taxon>
        <taxon>Acanthomorphata</taxon>
        <taxon>Anabantaria</taxon>
        <taxon>Synbranchiformes</taxon>
        <taxon>Synbranchidae</taxon>
        <taxon>Monopterus</taxon>
    </lineage>
</organism>
<feature type="compositionally biased region" description="Polar residues" evidence="2">
    <location>
        <begin position="253"/>
        <end position="266"/>
    </location>
</feature>
<feature type="compositionally biased region" description="Polar residues" evidence="2">
    <location>
        <begin position="41"/>
        <end position="62"/>
    </location>
</feature>
<reference evidence="4" key="1">
    <citation type="submission" date="2025-08" db="UniProtKB">
        <authorList>
            <consortium name="Ensembl"/>
        </authorList>
    </citation>
    <scope>IDENTIFICATION</scope>
</reference>
<dbReference type="GO" id="GO:0006869">
    <property type="term" value="P:lipid transport"/>
    <property type="evidence" value="ECO:0007669"/>
    <property type="project" value="InterPro"/>
</dbReference>
<proteinExistence type="inferred from homology"/>
<dbReference type="GO" id="GO:0042157">
    <property type="term" value="P:lipoprotein metabolic process"/>
    <property type="evidence" value="ECO:0007669"/>
    <property type="project" value="InterPro"/>
</dbReference>
<dbReference type="AlphaFoldDB" id="A0A3Q3QF36"/>
<dbReference type="PANTHER" id="PTHR14096:SF59">
    <property type="entry name" value="APOLIPOPROTEIN L, 1 ISOFORM X1"/>
    <property type="match status" value="1"/>
</dbReference>
<sequence>MMNSIITSTYEIPQPVSQDLQPASQNPQPASQDPQPASQDLQPVSQDLQPASQDTQPASQDPQPAYKGLNGLMPAVTDGSQAEVKAKPVPRPRSILYPKAQSNNSTDDSVDKTSNTTKAVSSKNSGDPAVHKKPHPVRPPPPRLPPAAVSIEKIQNHPPRPERPPPPSIYHDRLGPATRTQSKTCTEESQQPISSEQTPGSPALSKEVEDLCKASVGDMATGRPAVPPRPKSSLRRSASMNEFSPPQIRPTPFSRTPQPSMESVYNQPEHRTNLGVRPVKEDKMMTRPPPPLFKPPPPPSTESLYSEIEDRPYLEVLPVEEDKMMKQKRSSWPHSGRYQSGLSVHQRPTEDSDDINGMLRWLKKVSKPDYMTPSLYGLSIEEEIRLFNQRAMDLSKALRLYNLLMMKRHECFRSIITEFVSISDSLDKMQKKTKTMDIAGGTTGAVGGVTAVVGIALAPVTLGASLIATAVGAGMVASAGGMSVHTAKANRKIVNRMTVEKLVYDYKSNVVDLEHCLDFILSGMNELRRHDIPRLHRAGAQADSLKMAHLSQSVFRINMNHSNKTSVAHTGRMSSEKLLLDFVKEMDQYFTEKDSGKLKKLSKSKFSGRVRLLAKNLQDELEHLNHMWEMFS</sequence>
<dbReference type="GO" id="GO:0016020">
    <property type="term" value="C:membrane"/>
    <property type="evidence" value="ECO:0007669"/>
    <property type="project" value="TreeGrafter"/>
</dbReference>
<dbReference type="GO" id="GO:0008289">
    <property type="term" value="F:lipid binding"/>
    <property type="evidence" value="ECO:0007669"/>
    <property type="project" value="InterPro"/>
</dbReference>
<feature type="compositionally biased region" description="Polar residues" evidence="2">
    <location>
        <begin position="178"/>
        <end position="200"/>
    </location>
</feature>
<feature type="compositionally biased region" description="Polar residues" evidence="2">
    <location>
        <begin position="332"/>
        <end position="343"/>
    </location>
</feature>
<feature type="compositionally biased region" description="Low complexity" evidence="2">
    <location>
        <begin position="21"/>
        <end position="40"/>
    </location>
</feature>